<protein>
    <recommendedName>
        <fullName evidence="1">HTH cro/C1-type domain-containing protein</fullName>
    </recommendedName>
</protein>
<dbReference type="SUPFAM" id="SSF47413">
    <property type="entry name" value="lambda repressor-like DNA-binding domains"/>
    <property type="match status" value="1"/>
</dbReference>
<organism evidence="2 3">
    <name type="scientific">Fictibacillus phosphorivorans</name>
    <dbReference type="NCBI Taxonomy" id="1221500"/>
    <lineage>
        <taxon>Bacteria</taxon>
        <taxon>Bacillati</taxon>
        <taxon>Bacillota</taxon>
        <taxon>Bacilli</taxon>
        <taxon>Bacillales</taxon>
        <taxon>Fictibacillaceae</taxon>
        <taxon>Fictibacillus</taxon>
    </lineage>
</organism>
<feature type="domain" description="HTH cro/C1-type" evidence="1">
    <location>
        <begin position="7"/>
        <end position="61"/>
    </location>
</feature>
<keyword evidence="3" id="KW-1185">Reference proteome</keyword>
<evidence type="ECO:0000313" key="3">
    <source>
        <dbReference type="Proteomes" id="UP000076567"/>
    </source>
</evidence>
<dbReference type="Proteomes" id="UP000076567">
    <property type="component" value="Unassembled WGS sequence"/>
</dbReference>
<dbReference type="Pfam" id="PF01381">
    <property type="entry name" value="HTH_3"/>
    <property type="match status" value="1"/>
</dbReference>
<dbReference type="CDD" id="cd00093">
    <property type="entry name" value="HTH_XRE"/>
    <property type="match status" value="1"/>
</dbReference>
<dbReference type="InterPro" id="IPR010982">
    <property type="entry name" value="Lambda_DNA-bd_dom_sf"/>
</dbReference>
<evidence type="ECO:0000313" key="2">
    <source>
        <dbReference type="EMBL" id="KZE64690.1"/>
    </source>
</evidence>
<sequence length="69" mass="7796">MHLECILNKLLKENGIKQRFIAQKASISEGTLSLIIRGKTLPTLPVAFKIAEIVGKPIEEIWIKREPTE</sequence>
<dbReference type="GO" id="GO:0003677">
    <property type="term" value="F:DNA binding"/>
    <property type="evidence" value="ECO:0007669"/>
    <property type="project" value="InterPro"/>
</dbReference>
<reference evidence="3" key="1">
    <citation type="submission" date="2016-01" db="EMBL/GenBank/DDBJ databases">
        <title>Draft genome of Chromobacterium sp. F49.</title>
        <authorList>
            <person name="Hong K.W."/>
        </authorList>
    </citation>
    <scope>NUCLEOTIDE SEQUENCE [LARGE SCALE GENOMIC DNA]</scope>
    <source>
        <strain evidence="3">P7IIIA</strain>
    </source>
</reference>
<dbReference type="PROSITE" id="PS50943">
    <property type="entry name" value="HTH_CROC1"/>
    <property type="match status" value="1"/>
</dbReference>
<dbReference type="EMBL" id="LRFC01000037">
    <property type="protein sequence ID" value="KZE64690.1"/>
    <property type="molecule type" value="Genomic_DNA"/>
</dbReference>
<gene>
    <name evidence="2" type="ORF">AWM68_11175</name>
</gene>
<name>A0A163Q862_9BACL</name>
<comment type="caution">
    <text evidence="2">The sequence shown here is derived from an EMBL/GenBank/DDBJ whole genome shotgun (WGS) entry which is preliminary data.</text>
</comment>
<dbReference type="InterPro" id="IPR001387">
    <property type="entry name" value="Cro/C1-type_HTH"/>
</dbReference>
<dbReference type="AlphaFoldDB" id="A0A163Q862"/>
<proteinExistence type="predicted"/>
<evidence type="ECO:0000259" key="1">
    <source>
        <dbReference type="PROSITE" id="PS50943"/>
    </source>
</evidence>
<accession>A0A163Q862</accession>
<dbReference type="RefSeq" id="WP_066244088.1">
    <property type="nucleotide sequence ID" value="NZ_LRFC01000037.1"/>
</dbReference>
<dbReference type="Gene3D" id="1.10.260.40">
    <property type="entry name" value="lambda repressor-like DNA-binding domains"/>
    <property type="match status" value="1"/>
</dbReference>
<dbReference type="SMART" id="SM00530">
    <property type="entry name" value="HTH_XRE"/>
    <property type="match status" value="1"/>
</dbReference>